<evidence type="ECO:0000313" key="4">
    <source>
        <dbReference type="Proteomes" id="UP000601435"/>
    </source>
</evidence>
<accession>A0A812MZ85</accession>
<reference evidence="3" key="1">
    <citation type="submission" date="2021-02" db="EMBL/GenBank/DDBJ databases">
        <authorList>
            <person name="Dougan E. K."/>
            <person name="Rhodes N."/>
            <person name="Thang M."/>
            <person name="Chan C."/>
        </authorList>
    </citation>
    <scope>NUCLEOTIDE SEQUENCE</scope>
</reference>
<protein>
    <submittedName>
        <fullName evidence="3">Uncharacterized protein</fullName>
    </submittedName>
</protein>
<organism evidence="3 4">
    <name type="scientific">Symbiodinium necroappetens</name>
    <dbReference type="NCBI Taxonomy" id="1628268"/>
    <lineage>
        <taxon>Eukaryota</taxon>
        <taxon>Sar</taxon>
        <taxon>Alveolata</taxon>
        <taxon>Dinophyceae</taxon>
        <taxon>Suessiales</taxon>
        <taxon>Symbiodiniaceae</taxon>
        <taxon>Symbiodinium</taxon>
    </lineage>
</organism>
<feature type="region of interest" description="Disordered" evidence="2">
    <location>
        <begin position="324"/>
        <end position="345"/>
    </location>
</feature>
<dbReference type="Proteomes" id="UP000601435">
    <property type="component" value="Unassembled WGS sequence"/>
</dbReference>
<dbReference type="AlphaFoldDB" id="A0A812MZ85"/>
<dbReference type="OrthoDB" id="442613at2759"/>
<proteinExistence type="predicted"/>
<feature type="compositionally biased region" description="Polar residues" evidence="2">
    <location>
        <begin position="182"/>
        <end position="195"/>
    </location>
</feature>
<name>A0A812MZ85_9DINO</name>
<feature type="compositionally biased region" description="Low complexity" evidence="2">
    <location>
        <begin position="122"/>
        <end position="134"/>
    </location>
</feature>
<keyword evidence="4" id="KW-1185">Reference proteome</keyword>
<sequence length="345" mass="37846">MPLESMVREAMKTQVATLQEAILHELERAVERLKKVQKSEDAEGLLTNFQRAVSAEPDSEEAAKSAQWLGTGSQELRPICRPDKRRWTTSMGGIGGALTPACLVTPLLEDADTPATSTVVSAAASEVASDNSDSPPMSRRPSLRDGSVKQPRKASRITFEGQLHALDTPGEEDEDLQKEAGSDTSSIGKKSDASSMNWRADALDVGENLAAEAAAKKGHMSVDSIVALVQEERERWEEERQALELRVEELKEKLRSMQAVHSPDAEKRALKVEQQELRKVIKARSRFGAWVCERHMVESDDEETDGEKEELRRQMASRFAQLRAARTAAGAGSAVSSESDASPIR</sequence>
<evidence type="ECO:0000256" key="1">
    <source>
        <dbReference type="SAM" id="Coils"/>
    </source>
</evidence>
<feature type="non-terminal residue" evidence="3">
    <location>
        <position position="345"/>
    </location>
</feature>
<keyword evidence="1" id="KW-0175">Coiled coil</keyword>
<feature type="region of interest" description="Disordered" evidence="2">
    <location>
        <begin position="122"/>
        <end position="195"/>
    </location>
</feature>
<gene>
    <name evidence="3" type="ORF">SNEC2469_LOCUS7205</name>
</gene>
<feature type="coiled-coil region" evidence="1">
    <location>
        <begin position="226"/>
        <end position="260"/>
    </location>
</feature>
<evidence type="ECO:0000256" key="2">
    <source>
        <dbReference type="SAM" id="MobiDB-lite"/>
    </source>
</evidence>
<feature type="coiled-coil region" evidence="1">
    <location>
        <begin position="16"/>
        <end position="43"/>
    </location>
</feature>
<evidence type="ECO:0000313" key="3">
    <source>
        <dbReference type="EMBL" id="CAE7293768.1"/>
    </source>
</evidence>
<comment type="caution">
    <text evidence="3">The sequence shown here is derived from an EMBL/GenBank/DDBJ whole genome shotgun (WGS) entry which is preliminary data.</text>
</comment>
<dbReference type="EMBL" id="CAJNJA010012310">
    <property type="protein sequence ID" value="CAE7293768.1"/>
    <property type="molecule type" value="Genomic_DNA"/>
</dbReference>